<keyword evidence="4" id="KW-1185">Reference proteome</keyword>
<evidence type="ECO:0000259" key="2">
    <source>
        <dbReference type="Pfam" id="PF13579"/>
    </source>
</evidence>
<dbReference type="PANTHER" id="PTHR45947:SF3">
    <property type="entry name" value="SULFOQUINOVOSYL TRANSFERASE SQD2"/>
    <property type="match status" value="1"/>
</dbReference>
<dbReference type="InterPro" id="IPR028098">
    <property type="entry name" value="Glyco_trans_4-like_N"/>
</dbReference>
<evidence type="ECO:0000313" key="4">
    <source>
        <dbReference type="Proteomes" id="UP000075238"/>
    </source>
</evidence>
<protein>
    <recommendedName>
        <fullName evidence="5">Glycosyl transferase family 1</fullName>
    </recommendedName>
</protein>
<dbReference type="InterPro" id="IPR001296">
    <property type="entry name" value="Glyco_trans_1"/>
</dbReference>
<reference evidence="3 4" key="1">
    <citation type="submission" date="2016-03" db="EMBL/GenBank/DDBJ databases">
        <title>Complete genome sequence of a novel chlorpyrifos degrading bacterium, Cupriavidus nantongensis sp. X1.</title>
        <authorList>
            <person name="Fang L."/>
        </authorList>
    </citation>
    <scope>NUCLEOTIDE SEQUENCE [LARGE SCALE GENOMIC DNA]</scope>
    <source>
        <strain evidence="3 4">X1</strain>
    </source>
</reference>
<dbReference type="GO" id="GO:0016757">
    <property type="term" value="F:glycosyltransferase activity"/>
    <property type="evidence" value="ECO:0007669"/>
    <property type="project" value="InterPro"/>
</dbReference>
<name>A0A142JN63_9BURK</name>
<feature type="domain" description="Glycosyl transferase family 1" evidence="1">
    <location>
        <begin position="116"/>
        <end position="274"/>
    </location>
</feature>
<dbReference type="Gene3D" id="3.40.50.2000">
    <property type="entry name" value="Glycogen Phosphorylase B"/>
    <property type="match status" value="2"/>
</dbReference>
<dbReference type="InterPro" id="IPR050194">
    <property type="entry name" value="Glycosyltransferase_grp1"/>
</dbReference>
<proteinExistence type="predicted"/>
<dbReference type="EMBL" id="CP014844">
    <property type="protein sequence ID" value="AMR79525.1"/>
    <property type="molecule type" value="Genomic_DNA"/>
</dbReference>
<evidence type="ECO:0000259" key="1">
    <source>
        <dbReference type="Pfam" id="PF00534"/>
    </source>
</evidence>
<evidence type="ECO:0000313" key="3">
    <source>
        <dbReference type="EMBL" id="AMR79525.1"/>
    </source>
</evidence>
<sequence>MVVELARQWRGYDIIHLHVPDPMACLAIWLVRPKAKLVVHWHSDVVNKGWLLYLFAPLQQWILARADAIITTSGTYSTESRWLGKFKDKIHVVPIGIPDPESDNDEHGVVTAASDDERKFIILAVGRAVEQKGFHVLLEAIADLPAQVEAWIVGDGPYLPALAALAKKLNVEDRVVFQGRVDRTKIGELYRQADLFCLPAVYPESFGVVIVEAMAHCLPVVTTETRPSGSKWINEHGRTGYNVAPGDAQELAGAIKRLLGDDKLRAEMGRNARARFEALFTDRRMVDLTLDLYKKIYPGSRSR</sequence>
<dbReference type="PANTHER" id="PTHR45947">
    <property type="entry name" value="SULFOQUINOVOSYL TRANSFERASE SQD2"/>
    <property type="match status" value="1"/>
</dbReference>
<dbReference type="Pfam" id="PF00534">
    <property type="entry name" value="Glycos_transf_1"/>
    <property type="match status" value="1"/>
</dbReference>
<gene>
    <name evidence="3" type="ORF">A2G96_18240</name>
</gene>
<dbReference type="STRING" id="1796606.A2G96_18240"/>
<accession>A0A142JN63</accession>
<dbReference type="KEGG" id="cnan:A2G96_18240"/>
<feature type="domain" description="Glycosyltransferase subfamily 4-like N-terminal" evidence="2">
    <location>
        <begin position="6"/>
        <end position="96"/>
    </location>
</feature>
<dbReference type="AlphaFoldDB" id="A0A142JN63"/>
<dbReference type="Proteomes" id="UP000075238">
    <property type="component" value="Chromosome 1"/>
</dbReference>
<dbReference type="Pfam" id="PF13579">
    <property type="entry name" value="Glyco_trans_4_4"/>
    <property type="match status" value="1"/>
</dbReference>
<organism evidence="3 4">
    <name type="scientific">Cupriavidus nantongensis</name>
    <dbReference type="NCBI Taxonomy" id="1796606"/>
    <lineage>
        <taxon>Bacteria</taxon>
        <taxon>Pseudomonadati</taxon>
        <taxon>Pseudomonadota</taxon>
        <taxon>Betaproteobacteria</taxon>
        <taxon>Burkholderiales</taxon>
        <taxon>Burkholderiaceae</taxon>
        <taxon>Cupriavidus</taxon>
    </lineage>
</organism>
<evidence type="ECO:0008006" key="5">
    <source>
        <dbReference type="Google" id="ProtNLM"/>
    </source>
</evidence>
<dbReference type="SUPFAM" id="SSF53756">
    <property type="entry name" value="UDP-Glycosyltransferase/glycogen phosphorylase"/>
    <property type="match status" value="1"/>
</dbReference>